<dbReference type="InterPro" id="IPR012338">
    <property type="entry name" value="Beta-lactam/transpept-like"/>
</dbReference>
<dbReference type="RefSeq" id="WP_349053965.1">
    <property type="nucleotide sequence ID" value="NZ_JBBNPS010000012.1"/>
</dbReference>
<dbReference type="PANTHER" id="PTHR46825">
    <property type="entry name" value="D-ALANYL-D-ALANINE-CARBOXYPEPTIDASE/ENDOPEPTIDASE AMPH"/>
    <property type="match status" value="1"/>
</dbReference>
<dbReference type="InterPro" id="IPR050491">
    <property type="entry name" value="AmpC-like"/>
</dbReference>
<dbReference type="SUPFAM" id="SSF56601">
    <property type="entry name" value="beta-lactamase/transpeptidase-like"/>
    <property type="match status" value="1"/>
</dbReference>
<dbReference type="Proteomes" id="UP001481872">
    <property type="component" value="Unassembled WGS sequence"/>
</dbReference>
<dbReference type="EMBL" id="JBBNPS010000012">
    <property type="protein sequence ID" value="MEQ3353721.1"/>
    <property type="molecule type" value="Genomic_DNA"/>
</dbReference>
<sequence>MKKILSLALLFGLVFTFALSKAGSAEGAEKTLPSGLANGNLSAAIEAYVSDHEKTTCGLNVLVYDRDGTIYENSFGYADKEKKLASNGDTVYEWGSISKLMVWVSVMQLYEEGKIDLNADIQTYLPEGFLTNLRFDEPITMIDLMNHQAGFQDTYFIQTADSSELMSLEEALRTRQPKQVYPPKEHTAYSNWGAALAAYIVQRISGMDYVNYVHEHIFEPLHMEHTSISPNYGDNEWVHDQRLKLKCYDSDGEPIGGAGLYYILLYPAGSAAGTIGDLAKFARALTPDEEHPSPLFKKQATLKEMETPTGFYGSTDVEKNLHGLFASYYGIETIGHGGNTFGCSAMLQFDPISGVGMVLMTNQAHETIYNYDMYELVYGKFADSTLARMKREVPKGLLLNTRGIIEGPLSFLGAMGVITYSEEDLDNWWYEEDKMVETPFSDFTISTVQAVANVSCMIFFILAGLYGLVKIVGGLIVDSLIKKKRHVSADSLRKHAYILSGWMALALANLVILFARLSTGYRTGDIGSPVSYMIQSALFGVLVLLMIITMLSARKNAYGNVTKKERRKFLITVLLAMVQCMVIVTFEMYKFWAI</sequence>
<evidence type="ECO:0000313" key="4">
    <source>
        <dbReference type="EMBL" id="MEQ3353721.1"/>
    </source>
</evidence>
<dbReference type="Gene3D" id="3.40.710.10">
    <property type="entry name" value="DD-peptidase/beta-lactamase superfamily"/>
    <property type="match status" value="1"/>
</dbReference>
<feature type="transmembrane region" description="Helical" evidence="1">
    <location>
        <begin position="457"/>
        <end position="477"/>
    </location>
</feature>
<keyword evidence="5" id="KW-1185">Reference proteome</keyword>
<keyword evidence="1" id="KW-0472">Membrane</keyword>
<evidence type="ECO:0000256" key="1">
    <source>
        <dbReference type="SAM" id="Phobius"/>
    </source>
</evidence>
<proteinExistence type="predicted"/>
<comment type="caution">
    <text evidence="4">The sequence shown here is derived from an EMBL/GenBank/DDBJ whole genome shotgun (WGS) entry which is preliminary data.</text>
</comment>
<feature type="transmembrane region" description="Helical" evidence="1">
    <location>
        <begin position="497"/>
        <end position="517"/>
    </location>
</feature>
<name>A0ABV1J699_9FIRM</name>
<gene>
    <name evidence="4" type="ORF">AAA081_05320</name>
</gene>
<dbReference type="PANTHER" id="PTHR46825:SF9">
    <property type="entry name" value="BETA-LACTAMASE-RELATED DOMAIN-CONTAINING PROTEIN"/>
    <property type="match status" value="1"/>
</dbReference>
<dbReference type="EC" id="3.1.1.103" evidence="4"/>
<accession>A0ABV1J699</accession>
<evidence type="ECO:0000256" key="2">
    <source>
        <dbReference type="SAM" id="SignalP"/>
    </source>
</evidence>
<evidence type="ECO:0000313" key="5">
    <source>
        <dbReference type="Proteomes" id="UP001481872"/>
    </source>
</evidence>
<organism evidence="4 5">
    <name type="scientific">Aedoeadaptatus acetigenes</name>
    <dbReference type="NCBI Taxonomy" id="2981723"/>
    <lineage>
        <taxon>Bacteria</taxon>
        <taxon>Bacillati</taxon>
        <taxon>Bacillota</taxon>
        <taxon>Tissierellia</taxon>
        <taxon>Tissierellales</taxon>
        <taxon>Peptoniphilaceae</taxon>
        <taxon>Aedoeadaptatus</taxon>
    </lineage>
</organism>
<feature type="chain" id="PRO_5045178036" evidence="2">
    <location>
        <begin position="21"/>
        <end position="594"/>
    </location>
</feature>
<keyword evidence="2" id="KW-0732">Signal</keyword>
<feature type="signal peptide" evidence="2">
    <location>
        <begin position="1"/>
        <end position="20"/>
    </location>
</feature>
<protein>
    <submittedName>
        <fullName evidence="4">Serine hydrolase domain-containing protein</fullName>
        <ecNumber evidence="4">3.1.1.103</ecNumber>
    </submittedName>
</protein>
<dbReference type="Pfam" id="PF00144">
    <property type="entry name" value="Beta-lactamase"/>
    <property type="match status" value="1"/>
</dbReference>
<feature type="transmembrane region" description="Helical" evidence="1">
    <location>
        <begin position="569"/>
        <end position="589"/>
    </location>
</feature>
<feature type="transmembrane region" description="Helical" evidence="1">
    <location>
        <begin position="529"/>
        <end position="548"/>
    </location>
</feature>
<keyword evidence="4" id="KW-0378">Hydrolase</keyword>
<dbReference type="GO" id="GO:0016787">
    <property type="term" value="F:hydrolase activity"/>
    <property type="evidence" value="ECO:0007669"/>
    <property type="project" value="UniProtKB-KW"/>
</dbReference>
<reference evidence="4 5" key="1">
    <citation type="submission" date="2024-04" db="EMBL/GenBank/DDBJ databases">
        <title>Human intestinal bacterial collection.</title>
        <authorList>
            <person name="Pauvert C."/>
            <person name="Hitch T.C.A."/>
            <person name="Clavel T."/>
        </authorList>
    </citation>
    <scope>NUCLEOTIDE SEQUENCE [LARGE SCALE GENOMIC DNA]</scope>
    <source>
        <strain evidence="4 5">CLA-SR-H026</strain>
    </source>
</reference>
<dbReference type="InterPro" id="IPR001466">
    <property type="entry name" value="Beta-lactam-related"/>
</dbReference>
<keyword evidence="1" id="KW-0812">Transmembrane</keyword>
<feature type="domain" description="Beta-lactamase-related" evidence="3">
    <location>
        <begin position="55"/>
        <end position="366"/>
    </location>
</feature>
<evidence type="ECO:0000259" key="3">
    <source>
        <dbReference type="Pfam" id="PF00144"/>
    </source>
</evidence>
<keyword evidence="1" id="KW-1133">Transmembrane helix</keyword>